<gene>
    <name evidence="2" type="ORF">GCM10010269_33670</name>
</gene>
<dbReference type="AlphaFoldDB" id="A0A918FWB5"/>
<organism evidence="2 3">
    <name type="scientific">Streptomyces humidus</name>
    <dbReference type="NCBI Taxonomy" id="52259"/>
    <lineage>
        <taxon>Bacteria</taxon>
        <taxon>Bacillati</taxon>
        <taxon>Actinomycetota</taxon>
        <taxon>Actinomycetes</taxon>
        <taxon>Kitasatosporales</taxon>
        <taxon>Streptomycetaceae</taxon>
        <taxon>Streptomyces</taxon>
    </lineage>
</organism>
<evidence type="ECO:0000313" key="2">
    <source>
        <dbReference type="EMBL" id="GGR91771.1"/>
    </source>
</evidence>
<reference evidence="2" key="2">
    <citation type="submission" date="2020-09" db="EMBL/GenBank/DDBJ databases">
        <authorList>
            <person name="Sun Q."/>
            <person name="Ohkuma M."/>
        </authorList>
    </citation>
    <scope>NUCLEOTIDE SEQUENCE</scope>
    <source>
        <strain evidence="2">JCM 4386</strain>
    </source>
</reference>
<dbReference type="InterPro" id="IPR043917">
    <property type="entry name" value="DUF5753"/>
</dbReference>
<evidence type="ECO:0000313" key="3">
    <source>
        <dbReference type="Proteomes" id="UP000606194"/>
    </source>
</evidence>
<accession>A0A918FWB5</accession>
<feature type="domain" description="HTH cro/C1-type" evidence="1">
    <location>
        <begin position="18"/>
        <end position="73"/>
    </location>
</feature>
<dbReference type="InterPro" id="IPR001387">
    <property type="entry name" value="Cro/C1-type_HTH"/>
</dbReference>
<dbReference type="Proteomes" id="UP000606194">
    <property type="component" value="Unassembled WGS sequence"/>
</dbReference>
<dbReference type="SUPFAM" id="SSF47413">
    <property type="entry name" value="lambda repressor-like DNA-binding domains"/>
    <property type="match status" value="1"/>
</dbReference>
<evidence type="ECO:0000259" key="1">
    <source>
        <dbReference type="PROSITE" id="PS50943"/>
    </source>
</evidence>
<dbReference type="PROSITE" id="PS50943">
    <property type="entry name" value="HTH_CROC1"/>
    <property type="match status" value="1"/>
</dbReference>
<dbReference type="GO" id="GO:0003677">
    <property type="term" value="F:DNA binding"/>
    <property type="evidence" value="ECO:0007669"/>
    <property type="project" value="InterPro"/>
</dbReference>
<keyword evidence="3" id="KW-1185">Reference proteome</keyword>
<sequence>MAARPPLTARRIRLAVELRKMRERAGLTATEAARTLGTSQGQLSNVESGRFGVSPSRVRALAHAYTCSDPVFIDALVDMASDRTRGWWETFRDVLPPSLLNIAELEHHATALWSANTAHIPGLLQTADHAREIFRQVVPEFSPSDVELRVSHRLQRQALLDRDDPIPFRAVVHEAALRVPVGGCSAAKRQLEHLVEQSERGHISVRVIPFAIGAYPGSGQNIHYASGPVPRLDTVSLDQSHGPVLVYAEAQLEMYRILLDRMERVALDPSESRDFINDLIHDL</sequence>
<protein>
    <submittedName>
        <fullName evidence="2">Transcriptional regulator</fullName>
    </submittedName>
</protein>
<dbReference type="InterPro" id="IPR010982">
    <property type="entry name" value="Lambda_DNA-bd_dom_sf"/>
</dbReference>
<reference evidence="2" key="1">
    <citation type="journal article" date="2014" name="Int. J. Syst. Evol. Microbiol.">
        <title>Complete genome sequence of Corynebacterium casei LMG S-19264T (=DSM 44701T), isolated from a smear-ripened cheese.</title>
        <authorList>
            <consortium name="US DOE Joint Genome Institute (JGI-PGF)"/>
            <person name="Walter F."/>
            <person name="Albersmeier A."/>
            <person name="Kalinowski J."/>
            <person name="Ruckert C."/>
        </authorList>
    </citation>
    <scope>NUCLEOTIDE SEQUENCE</scope>
    <source>
        <strain evidence="2">JCM 4386</strain>
    </source>
</reference>
<dbReference type="Pfam" id="PF13560">
    <property type="entry name" value="HTH_31"/>
    <property type="match status" value="1"/>
</dbReference>
<dbReference type="Pfam" id="PF19054">
    <property type="entry name" value="DUF5753"/>
    <property type="match status" value="1"/>
</dbReference>
<dbReference type="SMART" id="SM00530">
    <property type="entry name" value="HTH_XRE"/>
    <property type="match status" value="1"/>
</dbReference>
<dbReference type="CDD" id="cd00093">
    <property type="entry name" value="HTH_XRE"/>
    <property type="match status" value="1"/>
</dbReference>
<dbReference type="RefSeq" id="WP_190150068.1">
    <property type="nucleotide sequence ID" value="NZ_BMTL01000012.1"/>
</dbReference>
<comment type="caution">
    <text evidence="2">The sequence shown here is derived from an EMBL/GenBank/DDBJ whole genome shotgun (WGS) entry which is preliminary data.</text>
</comment>
<proteinExistence type="predicted"/>
<dbReference type="EMBL" id="BMTL01000012">
    <property type="protein sequence ID" value="GGR91771.1"/>
    <property type="molecule type" value="Genomic_DNA"/>
</dbReference>
<dbReference type="Gene3D" id="1.10.260.40">
    <property type="entry name" value="lambda repressor-like DNA-binding domains"/>
    <property type="match status" value="1"/>
</dbReference>
<name>A0A918FWB5_9ACTN</name>